<feature type="compositionally biased region" description="Low complexity" evidence="1">
    <location>
        <begin position="58"/>
        <end position="70"/>
    </location>
</feature>
<organism evidence="2 3">
    <name type="scientific">Leucosporidium creatinivorum</name>
    <dbReference type="NCBI Taxonomy" id="106004"/>
    <lineage>
        <taxon>Eukaryota</taxon>
        <taxon>Fungi</taxon>
        <taxon>Dikarya</taxon>
        <taxon>Basidiomycota</taxon>
        <taxon>Pucciniomycotina</taxon>
        <taxon>Microbotryomycetes</taxon>
        <taxon>Leucosporidiales</taxon>
        <taxon>Leucosporidium</taxon>
    </lineage>
</organism>
<feature type="compositionally biased region" description="Basic residues" evidence="1">
    <location>
        <begin position="409"/>
        <end position="422"/>
    </location>
</feature>
<dbReference type="Proteomes" id="UP000193467">
    <property type="component" value="Unassembled WGS sequence"/>
</dbReference>
<evidence type="ECO:0000256" key="1">
    <source>
        <dbReference type="SAM" id="MobiDB-lite"/>
    </source>
</evidence>
<feature type="compositionally biased region" description="Low complexity" evidence="1">
    <location>
        <begin position="78"/>
        <end position="112"/>
    </location>
</feature>
<accession>A0A1Y2ELG2</accession>
<feature type="region of interest" description="Disordered" evidence="1">
    <location>
        <begin position="389"/>
        <end position="422"/>
    </location>
</feature>
<feature type="region of interest" description="Disordered" evidence="1">
    <location>
        <begin position="1"/>
        <end position="190"/>
    </location>
</feature>
<comment type="caution">
    <text evidence="2">The sequence shown here is derived from an EMBL/GenBank/DDBJ whole genome shotgun (WGS) entry which is preliminary data.</text>
</comment>
<dbReference type="EMBL" id="MCGR01000052">
    <property type="protein sequence ID" value="ORY72383.1"/>
    <property type="molecule type" value="Genomic_DNA"/>
</dbReference>
<evidence type="ECO:0000313" key="2">
    <source>
        <dbReference type="EMBL" id="ORY72383.1"/>
    </source>
</evidence>
<name>A0A1Y2ELG2_9BASI</name>
<feature type="compositionally biased region" description="Polar residues" evidence="1">
    <location>
        <begin position="14"/>
        <end position="23"/>
    </location>
</feature>
<proteinExistence type="predicted"/>
<gene>
    <name evidence="2" type="ORF">BCR35DRAFT_307649</name>
</gene>
<protein>
    <submittedName>
        <fullName evidence="2">Uncharacterized protein</fullName>
    </submittedName>
</protein>
<dbReference type="OrthoDB" id="2530303at2759"/>
<evidence type="ECO:0000313" key="3">
    <source>
        <dbReference type="Proteomes" id="UP000193467"/>
    </source>
</evidence>
<dbReference type="AlphaFoldDB" id="A0A1Y2ELG2"/>
<reference evidence="2 3" key="1">
    <citation type="submission" date="2016-07" db="EMBL/GenBank/DDBJ databases">
        <title>Pervasive Adenine N6-methylation of Active Genes in Fungi.</title>
        <authorList>
            <consortium name="DOE Joint Genome Institute"/>
            <person name="Mondo S.J."/>
            <person name="Dannebaum R.O."/>
            <person name="Kuo R.C."/>
            <person name="Labutti K."/>
            <person name="Haridas S."/>
            <person name="Kuo A."/>
            <person name="Salamov A."/>
            <person name="Ahrendt S.R."/>
            <person name="Lipzen A."/>
            <person name="Sullivan W."/>
            <person name="Andreopoulos W.B."/>
            <person name="Clum A."/>
            <person name="Lindquist E."/>
            <person name="Daum C."/>
            <person name="Ramamoorthy G.K."/>
            <person name="Gryganskyi A."/>
            <person name="Culley D."/>
            <person name="Magnuson J.K."/>
            <person name="James T.Y."/>
            <person name="O'Malley M.A."/>
            <person name="Stajich J.E."/>
            <person name="Spatafora J.W."/>
            <person name="Visel A."/>
            <person name="Grigoriev I.V."/>
        </authorList>
    </citation>
    <scope>NUCLEOTIDE SEQUENCE [LARGE SCALE GENOMIC DNA]</scope>
    <source>
        <strain evidence="2 3">62-1032</strain>
    </source>
</reference>
<feature type="compositionally biased region" description="Low complexity" evidence="1">
    <location>
        <begin position="141"/>
        <end position="155"/>
    </location>
</feature>
<feature type="compositionally biased region" description="Low complexity" evidence="1">
    <location>
        <begin position="25"/>
        <end position="44"/>
    </location>
</feature>
<dbReference type="InParanoid" id="A0A1Y2ELG2"/>
<feature type="compositionally biased region" description="Pro residues" evidence="1">
    <location>
        <begin position="250"/>
        <end position="268"/>
    </location>
</feature>
<feature type="compositionally biased region" description="Gly residues" evidence="1">
    <location>
        <begin position="170"/>
        <end position="188"/>
    </location>
</feature>
<feature type="region of interest" description="Disordered" evidence="1">
    <location>
        <begin position="237"/>
        <end position="291"/>
    </location>
</feature>
<keyword evidence="3" id="KW-1185">Reference proteome</keyword>
<sequence>MEAPPNPFKLTLRLGQQATAPTPSTLPQQLASSAASVATLSPASEFDDPMTGGGASGAGAASDAGSTTATPLPSATLGAAGQAPPAGVGSTAPSVVAAGGAKAAAAAAGAKVPGEKPKRKRAPKRPPGEPGPGKAWRKGLKGTLAAGTGAAAAGASPARTSPSVSRAGSTAGGAGPSTPSGGGAGGLHAIGSVPKIATSFLPPLALDVRTPRPRRWSVGVKELKSVTGATLKFRSWRGASSSAYAESRRPPSPTPRSLPTSPPPPPPHPPRRRVQEEATRLTTLPLSPPLKPTLLALQPPPRSQDSALPLTLPLLLNSLSLLRRYFHHYQHQHRPQPPMVHLHPPRTISLLNLNDQLPTPLQHLKLPLPPPSPSLNHHTPFTNLILHHLPLSSNSPRRPLKPSRCSTPRSKRRRRESLLRHSRRRKCRVGSVVRVGRVC</sequence>